<dbReference type="PATRIC" id="fig|1423808.3.peg.2141"/>
<dbReference type="NCBIfam" id="TIGR01065">
    <property type="entry name" value="hlyIII"/>
    <property type="match status" value="1"/>
</dbReference>
<protein>
    <submittedName>
        <fullName evidence="8">Hly-III family protein</fullName>
    </submittedName>
</protein>
<feature type="binding site" evidence="6">
    <location>
        <position position="73"/>
    </location>
    <ligand>
        <name>Zn(2+)</name>
        <dbReference type="ChEBI" id="CHEBI:29105"/>
    </ligand>
</feature>
<dbReference type="PANTHER" id="PTHR20855:SF129">
    <property type="entry name" value="HEMOLYSIN-3 HOMOLOG"/>
    <property type="match status" value="1"/>
</dbReference>
<dbReference type="GO" id="GO:0012505">
    <property type="term" value="C:endomembrane system"/>
    <property type="evidence" value="ECO:0007669"/>
    <property type="project" value="UniProtKB-SubCell"/>
</dbReference>
<keyword evidence="3 7" id="KW-0812">Transmembrane</keyword>
<gene>
    <name evidence="8" type="ORF">FD17_GL002113</name>
</gene>
<dbReference type="GO" id="GO:0016020">
    <property type="term" value="C:membrane"/>
    <property type="evidence" value="ECO:0007669"/>
    <property type="project" value="InterPro"/>
</dbReference>
<reference evidence="8 9" key="1">
    <citation type="journal article" date="2015" name="Genome Announc.">
        <title>Expanding the biotechnology potential of lactobacilli through comparative genomics of 213 strains and associated genera.</title>
        <authorList>
            <person name="Sun Z."/>
            <person name="Harris H.M."/>
            <person name="McCann A."/>
            <person name="Guo C."/>
            <person name="Argimon S."/>
            <person name="Zhang W."/>
            <person name="Yang X."/>
            <person name="Jeffery I.B."/>
            <person name="Cooney J.C."/>
            <person name="Kagawa T.F."/>
            <person name="Liu W."/>
            <person name="Song Y."/>
            <person name="Salvetti E."/>
            <person name="Wrobel A."/>
            <person name="Rasinkangas P."/>
            <person name="Parkhill J."/>
            <person name="Rea M.C."/>
            <person name="O'Sullivan O."/>
            <person name="Ritari J."/>
            <person name="Douillard F.P."/>
            <person name="Paul Ross R."/>
            <person name="Yang R."/>
            <person name="Briner A.E."/>
            <person name="Felis G.E."/>
            <person name="de Vos W.M."/>
            <person name="Barrangou R."/>
            <person name="Klaenhammer T.R."/>
            <person name="Caufield P.W."/>
            <person name="Cui Y."/>
            <person name="Zhang H."/>
            <person name="O'Toole P.W."/>
        </authorList>
    </citation>
    <scope>NUCLEOTIDE SEQUENCE [LARGE SCALE GENOMIC DNA]</scope>
    <source>
        <strain evidence="8 9">DSM 19904</strain>
    </source>
</reference>
<dbReference type="InterPro" id="IPR004254">
    <property type="entry name" value="AdipoR/HlyIII-related"/>
</dbReference>
<comment type="similarity">
    <text evidence="2">Belongs to the UPF0073 (Hly-III) family.</text>
</comment>
<dbReference type="GO" id="GO:0140911">
    <property type="term" value="F:pore-forming activity"/>
    <property type="evidence" value="ECO:0007669"/>
    <property type="project" value="InterPro"/>
</dbReference>
<keyword evidence="4 7" id="KW-1133">Transmembrane helix</keyword>
<dbReference type="Pfam" id="PF03006">
    <property type="entry name" value="HlyIII"/>
    <property type="match status" value="1"/>
</dbReference>
<evidence type="ECO:0000313" key="9">
    <source>
        <dbReference type="Proteomes" id="UP000051581"/>
    </source>
</evidence>
<keyword evidence="9" id="KW-1185">Reference proteome</keyword>
<proteinExistence type="inferred from homology"/>
<feature type="transmembrane region" description="Helical" evidence="7">
    <location>
        <begin position="168"/>
        <end position="189"/>
    </location>
</feature>
<feature type="binding site" evidence="6">
    <location>
        <position position="195"/>
    </location>
    <ligand>
        <name>Zn(2+)</name>
        <dbReference type="ChEBI" id="CHEBI:29105"/>
    </ligand>
</feature>
<feature type="transmembrane region" description="Helical" evidence="7">
    <location>
        <begin position="196"/>
        <end position="215"/>
    </location>
</feature>
<evidence type="ECO:0000256" key="3">
    <source>
        <dbReference type="ARBA" id="ARBA00022692"/>
    </source>
</evidence>
<keyword evidence="6" id="KW-0479">Metal-binding</keyword>
<evidence type="ECO:0000256" key="1">
    <source>
        <dbReference type="ARBA" id="ARBA00004127"/>
    </source>
</evidence>
<evidence type="ECO:0000256" key="5">
    <source>
        <dbReference type="ARBA" id="ARBA00023136"/>
    </source>
</evidence>
<accession>A0A0R1L6Q5</accession>
<dbReference type="PANTHER" id="PTHR20855">
    <property type="entry name" value="ADIPOR/PROGESTIN RECEPTOR-RELATED"/>
    <property type="match status" value="1"/>
</dbReference>
<feature type="transmembrane region" description="Helical" evidence="7">
    <location>
        <begin position="114"/>
        <end position="133"/>
    </location>
</feature>
<comment type="caution">
    <text evidence="8">The sequence shown here is derived from an EMBL/GenBank/DDBJ whole genome shotgun (WGS) entry which is preliminary data.</text>
</comment>
<comment type="subcellular location">
    <subcellularLocation>
        <location evidence="1">Endomembrane system</location>
        <topology evidence="1">Multi-pass membrane protein</topology>
    </subcellularLocation>
</comment>
<evidence type="ECO:0000256" key="6">
    <source>
        <dbReference type="PIRSR" id="PIRSR604254-1"/>
    </source>
</evidence>
<sequence>MMKEATQKIRRQQIVYEVLNAVTHGVSFVVAIILSIMLVHKAIQDGHSAVAVTSLIIYSATVLSLYLASTLLHCFVFTRAKRVFQILDHSNIFILIAGTYTPYCIIFVHDWSGYLLLASIWTLAIGGIVSHVVFHGRFQKTETTIYVVMGWMCLLLGKALYANLSTSGFWLLVAGGVTFTVGALIYSIPRVPGMHLIWHFFVMGGTLTMFLSIYFNI</sequence>
<evidence type="ECO:0000256" key="4">
    <source>
        <dbReference type="ARBA" id="ARBA00022989"/>
    </source>
</evidence>
<dbReference type="EMBL" id="AZEA01000005">
    <property type="protein sequence ID" value="KRK88852.1"/>
    <property type="molecule type" value="Genomic_DNA"/>
</dbReference>
<keyword evidence="6" id="KW-0862">Zinc</keyword>
<evidence type="ECO:0000313" key="8">
    <source>
        <dbReference type="EMBL" id="KRK88852.1"/>
    </source>
</evidence>
<keyword evidence="5 7" id="KW-0472">Membrane</keyword>
<dbReference type="AlphaFoldDB" id="A0A0R1L6Q5"/>
<dbReference type="GO" id="GO:0046872">
    <property type="term" value="F:metal ion binding"/>
    <property type="evidence" value="ECO:0007669"/>
    <property type="project" value="UniProtKB-KW"/>
</dbReference>
<evidence type="ECO:0000256" key="7">
    <source>
        <dbReference type="SAM" id="Phobius"/>
    </source>
</evidence>
<evidence type="ECO:0000256" key="2">
    <source>
        <dbReference type="ARBA" id="ARBA00008488"/>
    </source>
</evidence>
<dbReference type="Proteomes" id="UP000051581">
    <property type="component" value="Unassembled WGS sequence"/>
</dbReference>
<organism evidence="8 9">
    <name type="scientific">Lentilactobacillus sunkii DSM 19904</name>
    <dbReference type="NCBI Taxonomy" id="1423808"/>
    <lineage>
        <taxon>Bacteria</taxon>
        <taxon>Bacillati</taxon>
        <taxon>Bacillota</taxon>
        <taxon>Bacilli</taxon>
        <taxon>Lactobacillales</taxon>
        <taxon>Lactobacillaceae</taxon>
        <taxon>Lentilactobacillus</taxon>
    </lineage>
</organism>
<dbReference type="InterPro" id="IPR005744">
    <property type="entry name" value="Hy-lIII"/>
</dbReference>
<name>A0A0R1L6Q5_9LACO</name>
<feature type="transmembrane region" description="Helical" evidence="7">
    <location>
        <begin position="145"/>
        <end position="162"/>
    </location>
</feature>
<feature type="binding site" evidence="6">
    <location>
        <position position="199"/>
    </location>
    <ligand>
        <name>Zn(2+)</name>
        <dbReference type="ChEBI" id="CHEBI:29105"/>
    </ligand>
</feature>
<feature type="transmembrane region" description="Helical" evidence="7">
    <location>
        <begin position="90"/>
        <end position="108"/>
    </location>
</feature>
<feature type="transmembrane region" description="Helical" evidence="7">
    <location>
        <begin position="21"/>
        <end position="43"/>
    </location>
</feature>
<feature type="transmembrane region" description="Helical" evidence="7">
    <location>
        <begin position="55"/>
        <end position="78"/>
    </location>
</feature>